<dbReference type="PANTHER" id="PTHR35010">
    <property type="entry name" value="BLL4672 PROTEIN-RELATED"/>
    <property type="match status" value="1"/>
</dbReference>
<evidence type="ECO:0000313" key="3">
    <source>
        <dbReference type="Proteomes" id="UP000245202"/>
    </source>
</evidence>
<accession>A0A2R5ELQ7</accession>
<dbReference type="PANTHER" id="PTHR35010:SF2">
    <property type="entry name" value="BLL4672 PROTEIN"/>
    <property type="match status" value="1"/>
</dbReference>
<protein>
    <submittedName>
        <fullName evidence="2">Putative transcriptional regulator</fullName>
    </submittedName>
</protein>
<evidence type="ECO:0000313" key="2">
    <source>
        <dbReference type="EMBL" id="GBG07035.1"/>
    </source>
</evidence>
<dbReference type="Proteomes" id="UP000245202">
    <property type="component" value="Unassembled WGS sequence"/>
</dbReference>
<gene>
    <name evidence="2" type="ORF">PAT3040_01583</name>
</gene>
<dbReference type="InterPro" id="IPR041413">
    <property type="entry name" value="MLTR_LBD"/>
</dbReference>
<organism evidence="2 3">
    <name type="scientific">Paenibacillus agaridevorans</name>
    <dbReference type="NCBI Taxonomy" id="171404"/>
    <lineage>
        <taxon>Bacteria</taxon>
        <taxon>Bacillati</taxon>
        <taxon>Bacillota</taxon>
        <taxon>Bacilli</taxon>
        <taxon>Bacillales</taxon>
        <taxon>Paenibacillaceae</taxon>
        <taxon>Paenibacillus</taxon>
    </lineage>
</organism>
<dbReference type="AlphaFoldDB" id="A0A2R5ELQ7"/>
<feature type="domain" description="MmyB-like transcription regulator ligand binding" evidence="1">
    <location>
        <begin position="3"/>
        <end position="100"/>
    </location>
</feature>
<keyword evidence="3" id="KW-1185">Reference proteome</keyword>
<evidence type="ECO:0000259" key="1">
    <source>
        <dbReference type="Pfam" id="PF17765"/>
    </source>
</evidence>
<proteinExistence type="predicted"/>
<dbReference type="Gene3D" id="3.30.450.180">
    <property type="match status" value="1"/>
</dbReference>
<name>A0A2R5ELQ7_9BACL</name>
<dbReference type="Pfam" id="PF17765">
    <property type="entry name" value="MLTR_LBD"/>
    <property type="match status" value="1"/>
</dbReference>
<sequence length="104" mass="12384">MTEIRLMFVHWERVAKNLLAQFRTYYARNMEDPWYGEFIGALSEQSAEFREWWTDHDVGCALTGSIEIVHPKVGRLQLEAHEFYRCEDQGTALTVYIPTQKNRW</sequence>
<dbReference type="EMBL" id="BDQX01000073">
    <property type="protein sequence ID" value="GBG07035.1"/>
    <property type="molecule type" value="Genomic_DNA"/>
</dbReference>
<reference evidence="2 3" key="1">
    <citation type="submission" date="2017-08" db="EMBL/GenBank/DDBJ databases">
        <title>Substantial Increase in Enzyme Production by Combined Drug-Resistance Mutations in Paenibacillus agaridevorans.</title>
        <authorList>
            <person name="Tanaka Y."/>
            <person name="Funane K."/>
            <person name="Hosaka T."/>
            <person name="Shiwa Y."/>
            <person name="Fujita N."/>
            <person name="Miyazaki T."/>
            <person name="Yoshikawa H."/>
            <person name="Murakami K."/>
            <person name="Kasahara K."/>
            <person name="Inaoka T."/>
            <person name="Hiraga Y."/>
            <person name="Ochi K."/>
        </authorList>
    </citation>
    <scope>NUCLEOTIDE SEQUENCE [LARGE SCALE GENOMIC DNA]</scope>
    <source>
        <strain evidence="2 3">T-3040</strain>
    </source>
</reference>
<comment type="caution">
    <text evidence="2">The sequence shown here is derived from an EMBL/GenBank/DDBJ whole genome shotgun (WGS) entry which is preliminary data.</text>
</comment>